<feature type="transmembrane region" description="Helical" evidence="1">
    <location>
        <begin position="234"/>
        <end position="260"/>
    </location>
</feature>
<feature type="transmembrane region" description="Helical" evidence="1">
    <location>
        <begin position="193"/>
        <end position="213"/>
    </location>
</feature>
<sequence length="407" mass="46030">MDIFVSELKRQMRAKRFILYILIAIILGGLWAWFIIGGRTEGFMMTGCYKELKGMEAIETAAKDRNIYAGEMTVDNFQRSCEVFLDSIKEKDGESDIIMNDELLKLAVYADTLIMQDYRLKKMFGDDNLDSWFPRDFGSHFYENEELYYQKLIDINTKNQAEKELALKMWNEIEKPYTYYGGFEVWRDGIEHIQLFGFVLLIMVGFFSSGIIAKDKECGLDEIISTTSGGRRKLLFAKLFIPIIMGLLIYTVGMGTYIGILKYYLPANALKTSIQVCGGATILPYSLGDLIGKMTLFGTIGVVTIAAFTTFISSKSNKTQVVMSIAVLMIISGFLLCLKGVSDNSSIMKTISCILPGSVAFAGLWFGMVQIVSIFGKAMLFFNFHLFVSVLVFFISLMITSWNYVRR</sequence>
<evidence type="ECO:0000313" key="3">
    <source>
        <dbReference type="Proteomes" id="UP000294567"/>
    </source>
</evidence>
<organism evidence="2 3">
    <name type="scientific">Keratinibaculum paraultunense</name>
    <dbReference type="NCBI Taxonomy" id="1278232"/>
    <lineage>
        <taxon>Bacteria</taxon>
        <taxon>Bacillati</taxon>
        <taxon>Bacillota</taxon>
        <taxon>Tissierellia</taxon>
        <taxon>Tissierellales</taxon>
        <taxon>Tepidimicrobiaceae</taxon>
        <taxon>Keratinibaculum</taxon>
    </lineage>
</organism>
<keyword evidence="1" id="KW-0472">Membrane</keyword>
<accession>A0A4R3KYY1</accession>
<dbReference type="AlphaFoldDB" id="A0A4R3KYY1"/>
<dbReference type="EMBL" id="SMAE01000001">
    <property type="protein sequence ID" value="TCS91514.1"/>
    <property type="molecule type" value="Genomic_DNA"/>
</dbReference>
<gene>
    <name evidence="2" type="ORF">EDD65_10112</name>
</gene>
<reference evidence="2 3" key="1">
    <citation type="submission" date="2019-03" db="EMBL/GenBank/DDBJ databases">
        <title>Genomic Encyclopedia of Type Strains, Phase IV (KMG-IV): sequencing the most valuable type-strain genomes for metagenomic binning, comparative biology and taxonomic classification.</title>
        <authorList>
            <person name="Goeker M."/>
        </authorList>
    </citation>
    <scope>NUCLEOTIDE SEQUENCE [LARGE SCALE GENOMIC DNA]</scope>
    <source>
        <strain evidence="2 3">DSM 26752</strain>
    </source>
</reference>
<feature type="transmembrane region" description="Helical" evidence="1">
    <location>
        <begin position="294"/>
        <end position="314"/>
    </location>
</feature>
<proteinExistence type="predicted"/>
<evidence type="ECO:0000256" key="1">
    <source>
        <dbReference type="SAM" id="Phobius"/>
    </source>
</evidence>
<keyword evidence="1" id="KW-1133">Transmembrane helix</keyword>
<dbReference type="Proteomes" id="UP000294567">
    <property type="component" value="Unassembled WGS sequence"/>
</dbReference>
<dbReference type="RefSeq" id="WP_132025189.1">
    <property type="nucleotide sequence ID" value="NZ_CP068564.1"/>
</dbReference>
<keyword evidence="3" id="KW-1185">Reference proteome</keyword>
<evidence type="ECO:0000313" key="2">
    <source>
        <dbReference type="EMBL" id="TCS91514.1"/>
    </source>
</evidence>
<protein>
    <submittedName>
        <fullName evidence="2">ABC-2 family transporter</fullName>
    </submittedName>
</protein>
<comment type="caution">
    <text evidence="2">The sequence shown here is derived from an EMBL/GenBank/DDBJ whole genome shotgun (WGS) entry which is preliminary data.</text>
</comment>
<feature type="transmembrane region" description="Helical" evidence="1">
    <location>
        <begin position="17"/>
        <end position="36"/>
    </location>
</feature>
<feature type="transmembrane region" description="Helical" evidence="1">
    <location>
        <begin position="380"/>
        <end position="405"/>
    </location>
</feature>
<keyword evidence="1" id="KW-0812">Transmembrane</keyword>
<feature type="transmembrane region" description="Helical" evidence="1">
    <location>
        <begin position="347"/>
        <end position="368"/>
    </location>
</feature>
<feature type="transmembrane region" description="Helical" evidence="1">
    <location>
        <begin position="321"/>
        <end position="341"/>
    </location>
</feature>
<name>A0A4R3KYY1_9FIRM</name>
<dbReference type="OrthoDB" id="1700423at2"/>